<keyword evidence="2" id="KW-1185">Reference proteome</keyword>
<dbReference type="AlphaFoldDB" id="A0A922KZB1"/>
<organism evidence="1 2">
    <name type="scientific">Dermatophagoides farinae</name>
    <name type="common">American house dust mite</name>
    <dbReference type="NCBI Taxonomy" id="6954"/>
    <lineage>
        <taxon>Eukaryota</taxon>
        <taxon>Metazoa</taxon>
        <taxon>Ecdysozoa</taxon>
        <taxon>Arthropoda</taxon>
        <taxon>Chelicerata</taxon>
        <taxon>Arachnida</taxon>
        <taxon>Acari</taxon>
        <taxon>Acariformes</taxon>
        <taxon>Sarcoptiformes</taxon>
        <taxon>Astigmata</taxon>
        <taxon>Psoroptidia</taxon>
        <taxon>Analgoidea</taxon>
        <taxon>Pyroglyphidae</taxon>
        <taxon>Dermatophagoidinae</taxon>
        <taxon>Dermatophagoides</taxon>
    </lineage>
</organism>
<dbReference type="EMBL" id="ASGP02000007">
    <property type="protein sequence ID" value="KAH9498013.1"/>
    <property type="molecule type" value="Genomic_DNA"/>
</dbReference>
<gene>
    <name evidence="1" type="ORF">DERF_013940</name>
</gene>
<evidence type="ECO:0000313" key="1">
    <source>
        <dbReference type="EMBL" id="KAH9498013.1"/>
    </source>
</evidence>
<protein>
    <submittedName>
        <fullName evidence="1">Uncharacterized protein</fullName>
    </submittedName>
</protein>
<evidence type="ECO:0000313" key="2">
    <source>
        <dbReference type="Proteomes" id="UP000790347"/>
    </source>
</evidence>
<comment type="caution">
    <text evidence="1">The sequence shown here is derived from an EMBL/GenBank/DDBJ whole genome shotgun (WGS) entry which is preliminary data.</text>
</comment>
<reference evidence="1" key="1">
    <citation type="submission" date="2013-05" db="EMBL/GenBank/DDBJ databases">
        <authorList>
            <person name="Yim A.K.Y."/>
            <person name="Chan T.F."/>
            <person name="Ji K.M."/>
            <person name="Liu X.Y."/>
            <person name="Zhou J.W."/>
            <person name="Li R.Q."/>
            <person name="Yang K.Y."/>
            <person name="Li J."/>
            <person name="Li M."/>
            <person name="Law P.T.W."/>
            <person name="Wu Y.L."/>
            <person name="Cai Z.L."/>
            <person name="Qin H."/>
            <person name="Bao Y."/>
            <person name="Leung R.K.K."/>
            <person name="Ng P.K.S."/>
            <person name="Zou J."/>
            <person name="Zhong X.J."/>
            <person name="Ran P.X."/>
            <person name="Zhong N.S."/>
            <person name="Liu Z.G."/>
            <person name="Tsui S.K.W."/>
        </authorList>
    </citation>
    <scope>NUCLEOTIDE SEQUENCE</scope>
    <source>
        <strain evidence="1">Derf</strain>
        <tissue evidence="1">Whole organism</tissue>
    </source>
</reference>
<sequence>MSCYSSARNLGVCVLKCFQLKTAKKRWLQLWNMMQQQPQQQKDVDTQKFISNINTTVEKLELA</sequence>
<dbReference type="Proteomes" id="UP000790347">
    <property type="component" value="Unassembled WGS sequence"/>
</dbReference>
<name>A0A922KZB1_DERFA</name>
<reference evidence="1" key="2">
    <citation type="journal article" date="2022" name="Res Sq">
        <title>Comparative Genomics Reveals Insights into the Divergent Evolution of Astigmatic Mites and Household Pest Adaptations.</title>
        <authorList>
            <person name="Xiong Q."/>
            <person name="Wan A.T.-Y."/>
            <person name="Liu X.-Y."/>
            <person name="Fung C.S.-H."/>
            <person name="Xiao X."/>
            <person name="Malainual N."/>
            <person name="Hou J."/>
            <person name="Wang L."/>
            <person name="Wang M."/>
            <person name="Yang K."/>
            <person name="Cui Y."/>
            <person name="Leung E."/>
            <person name="Nong W."/>
            <person name="Shin S.-K."/>
            <person name="Au S."/>
            <person name="Jeong K.Y."/>
            <person name="Chew F.T."/>
            <person name="Hui J."/>
            <person name="Leung T.F."/>
            <person name="Tungtrongchitr A."/>
            <person name="Zhong N."/>
            <person name="Liu Z."/>
            <person name="Tsui S."/>
        </authorList>
    </citation>
    <scope>NUCLEOTIDE SEQUENCE</scope>
    <source>
        <strain evidence="1">Derf</strain>
        <tissue evidence="1">Whole organism</tissue>
    </source>
</reference>
<proteinExistence type="predicted"/>
<accession>A0A922KZB1</accession>